<proteinExistence type="inferred from homology"/>
<sequence length="317" mass="33171">MKPRLLVARRLFPDVLAPLAAAYELDVHDSDQPLPPAALAARLQGCWGLLGSGTERVDAALLAACPTLQAVALVTVGFNNLDLAACRARGLRLSNAPGVLTEATADFGLALLLAAARRVGEGERFVRAGQWQGWAIDQFAGAPVAGTTLGVVGMGRIGTAIARRARHGFGMRIVYSQRSTSPEAEALQAQHLPLPDLLRQADHVVVMVPYGPDTHHLIGASELAWMKPSATLVNLARGGVVDDAALAAALQQGRLAAAGLDVFEGEPEVHPALLACPNAVLTPHIASSTLPTRRAMVQLAVDNLLAWADGRPGPTPI</sequence>
<evidence type="ECO:0000256" key="2">
    <source>
        <dbReference type="ARBA" id="ARBA00023002"/>
    </source>
</evidence>
<evidence type="ECO:0000256" key="3">
    <source>
        <dbReference type="ARBA" id="ARBA00023027"/>
    </source>
</evidence>
<reference evidence="7 8" key="1">
    <citation type="submission" date="2019-01" db="EMBL/GenBank/DDBJ databases">
        <authorList>
            <person name="Chen W.-M."/>
        </authorList>
    </citation>
    <scope>NUCLEOTIDE SEQUENCE [LARGE SCALE GENOMIC DNA]</scope>
    <source>
        <strain evidence="7 8">CCP-18</strain>
    </source>
</reference>
<dbReference type="SUPFAM" id="SSF52283">
    <property type="entry name" value="Formate/glycerate dehydrogenase catalytic domain-like"/>
    <property type="match status" value="1"/>
</dbReference>
<evidence type="ECO:0000256" key="4">
    <source>
        <dbReference type="RuleBase" id="RU003719"/>
    </source>
</evidence>
<dbReference type="InterPro" id="IPR050223">
    <property type="entry name" value="D-isomer_2-hydroxyacid_DH"/>
</dbReference>
<dbReference type="GO" id="GO:0051287">
    <property type="term" value="F:NAD binding"/>
    <property type="evidence" value="ECO:0007669"/>
    <property type="project" value="InterPro"/>
</dbReference>
<comment type="caution">
    <text evidence="7">The sequence shown here is derived from an EMBL/GenBank/DDBJ whole genome shotgun (WGS) entry which is preliminary data.</text>
</comment>
<evidence type="ECO:0000256" key="1">
    <source>
        <dbReference type="ARBA" id="ARBA00005854"/>
    </source>
</evidence>
<evidence type="ECO:0000259" key="6">
    <source>
        <dbReference type="Pfam" id="PF02826"/>
    </source>
</evidence>
<protein>
    <submittedName>
        <fullName evidence="7">D-glycerate dehydrogenase</fullName>
    </submittedName>
</protein>
<dbReference type="Proteomes" id="UP000288587">
    <property type="component" value="Unassembled WGS sequence"/>
</dbReference>
<dbReference type="Gene3D" id="3.40.50.720">
    <property type="entry name" value="NAD(P)-binding Rossmann-like Domain"/>
    <property type="match status" value="2"/>
</dbReference>
<evidence type="ECO:0000313" key="7">
    <source>
        <dbReference type="EMBL" id="RVT88479.1"/>
    </source>
</evidence>
<dbReference type="GO" id="GO:0005829">
    <property type="term" value="C:cytosol"/>
    <property type="evidence" value="ECO:0007669"/>
    <property type="project" value="TreeGrafter"/>
</dbReference>
<feature type="domain" description="D-isomer specific 2-hydroxyacid dehydrogenase NAD-binding" evidence="6">
    <location>
        <begin position="109"/>
        <end position="286"/>
    </location>
</feature>
<dbReference type="EMBL" id="SACM01000001">
    <property type="protein sequence ID" value="RVT88479.1"/>
    <property type="molecule type" value="Genomic_DNA"/>
</dbReference>
<dbReference type="Pfam" id="PF00389">
    <property type="entry name" value="2-Hacid_dh"/>
    <property type="match status" value="1"/>
</dbReference>
<dbReference type="GO" id="GO:0030267">
    <property type="term" value="F:glyoxylate reductase (NADPH) activity"/>
    <property type="evidence" value="ECO:0007669"/>
    <property type="project" value="TreeGrafter"/>
</dbReference>
<dbReference type="OrthoDB" id="9805416at2"/>
<dbReference type="PANTHER" id="PTHR10996">
    <property type="entry name" value="2-HYDROXYACID DEHYDROGENASE-RELATED"/>
    <property type="match status" value="1"/>
</dbReference>
<name>A0A3S2UIC2_9BURK</name>
<dbReference type="GO" id="GO:0016618">
    <property type="term" value="F:hydroxypyruvate reductase [NAD(P)H] activity"/>
    <property type="evidence" value="ECO:0007669"/>
    <property type="project" value="TreeGrafter"/>
</dbReference>
<evidence type="ECO:0000313" key="8">
    <source>
        <dbReference type="Proteomes" id="UP000288587"/>
    </source>
</evidence>
<keyword evidence="8" id="KW-1185">Reference proteome</keyword>
<keyword evidence="3" id="KW-0520">NAD</keyword>
<keyword evidence="2 4" id="KW-0560">Oxidoreductase</keyword>
<dbReference type="SUPFAM" id="SSF51735">
    <property type="entry name" value="NAD(P)-binding Rossmann-fold domains"/>
    <property type="match status" value="1"/>
</dbReference>
<dbReference type="CDD" id="cd05301">
    <property type="entry name" value="GDH"/>
    <property type="match status" value="1"/>
</dbReference>
<dbReference type="InterPro" id="IPR006140">
    <property type="entry name" value="D-isomer_DH_NAD-bd"/>
</dbReference>
<dbReference type="InterPro" id="IPR006139">
    <property type="entry name" value="D-isomer_2_OHA_DH_cat_dom"/>
</dbReference>
<dbReference type="FunFam" id="3.40.50.720:FF:000203">
    <property type="entry name" value="D-3-phosphoglycerate dehydrogenase (SerA)"/>
    <property type="match status" value="1"/>
</dbReference>
<accession>A0A3S2UIC2</accession>
<dbReference type="AlphaFoldDB" id="A0A3S2UIC2"/>
<dbReference type="InterPro" id="IPR036291">
    <property type="entry name" value="NAD(P)-bd_dom_sf"/>
</dbReference>
<feature type="domain" description="D-isomer specific 2-hydroxyacid dehydrogenase catalytic" evidence="5">
    <location>
        <begin position="7"/>
        <end position="315"/>
    </location>
</feature>
<comment type="similarity">
    <text evidence="1 4">Belongs to the D-isomer specific 2-hydroxyacid dehydrogenase family.</text>
</comment>
<dbReference type="RefSeq" id="WP_127681694.1">
    <property type="nucleotide sequence ID" value="NZ_SACM01000001.1"/>
</dbReference>
<organism evidence="7 8">
    <name type="scientific">Inhella crocodyli</name>
    <dbReference type="NCBI Taxonomy" id="2499851"/>
    <lineage>
        <taxon>Bacteria</taxon>
        <taxon>Pseudomonadati</taxon>
        <taxon>Pseudomonadota</taxon>
        <taxon>Betaproteobacteria</taxon>
        <taxon>Burkholderiales</taxon>
        <taxon>Sphaerotilaceae</taxon>
        <taxon>Inhella</taxon>
    </lineage>
</organism>
<dbReference type="Pfam" id="PF02826">
    <property type="entry name" value="2-Hacid_dh_C"/>
    <property type="match status" value="1"/>
</dbReference>
<dbReference type="PANTHER" id="PTHR10996:SF283">
    <property type="entry name" value="GLYOXYLATE_HYDROXYPYRUVATE REDUCTASE B"/>
    <property type="match status" value="1"/>
</dbReference>
<gene>
    <name evidence="7" type="ORF">EOD73_05765</name>
</gene>
<evidence type="ECO:0000259" key="5">
    <source>
        <dbReference type="Pfam" id="PF00389"/>
    </source>
</evidence>